<gene>
    <name evidence="1" type="ORF">Q764_02875</name>
</gene>
<comment type="caution">
    <text evidence="1">The sequence shown here is derived from an EMBL/GenBank/DDBJ whole genome shotgun (WGS) entry which is preliminary data.</text>
</comment>
<evidence type="ECO:0000313" key="1">
    <source>
        <dbReference type="EMBL" id="KGO90508.1"/>
    </source>
</evidence>
<sequence length="204" mass="23903">MLPNYKPKDWPKSQSLFKKVMKFKTLIVTAAVLLVSSCKINGSFQGLYGYYNKTNLRVPELFINHTNISNCNLNEITSNKIVITTGELLKSCIPQDKTIIYMWSPKCRSKFCYDLNLLQQLCNQKKINLLIVAEYYDFKSMTTEYYLKNPIFGIDTEYYKTNLTSKYSALFYEDLINQKTVVHRLLYFEKGVYKDSYTTINEIN</sequence>
<accession>A0A0A2MGB7</accession>
<keyword evidence="2" id="KW-1185">Reference proteome</keyword>
<dbReference type="Proteomes" id="UP000030121">
    <property type="component" value="Unassembled WGS sequence"/>
</dbReference>
<name>A0A0A2MGB7_9FLAO</name>
<evidence type="ECO:0000313" key="2">
    <source>
        <dbReference type="Proteomes" id="UP000030121"/>
    </source>
</evidence>
<protein>
    <submittedName>
        <fullName evidence="1">Uncharacterized protein</fullName>
    </submittedName>
</protein>
<dbReference type="EMBL" id="JRLW01000002">
    <property type="protein sequence ID" value="KGO90508.1"/>
    <property type="molecule type" value="Genomic_DNA"/>
</dbReference>
<reference evidence="1 2" key="1">
    <citation type="submission" date="2013-09" db="EMBL/GenBank/DDBJ databases">
        <authorList>
            <person name="Zeng Z."/>
            <person name="Chen C."/>
        </authorList>
    </citation>
    <scope>NUCLEOTIDE SEQUENCE [LARGE SCALE GENOMIC DNA]</scope>
    <source>
        <strain evidence="1 2">GH29-5</strain>
    </source>
</reference>
<organism evidence="1 2">
    <name type="scientific">Flavobacterium suncheonense GH29-5 = DSM 17707</name>
    <dbReference type="NCBI Taxonomy" id="1121899"/>
    <lineage>
        <taxon>Bacteria</taxon>
        <taxon>Pseudomonadati</taxon>
        <taxon>Bacteroidota</taxon>
        <taxon>Flavobacteriia</taxon>
        <taxon>Flavobacteriales</taxon>
        <taxon>Flavobacteriaceae</taxon>
        <taxon>Flavobacterium</taxon>
    </lineage>
</organism>
<proteinExistence type="predicted"/>
<dbReference type="eggNOG" id="ENOG502ZYPJ">
    <property type="taxonomic scope" value="Bacteria"/>
</dbReference>
<dbReference type="AlphaFoldDB" id="A0A0A2MGB7"/>